<dbReference type="InterPro" id="IPR003593">
    <property type="entry name" value="AAA+_ATPase"/>
</dbReference>
<name>A0ABS4DWK2_9HYPH</name>
<evidence type="ECO:0000256" key="1">
    <source>
        <dbReference type="ARBA" id="ARBA00005417"/>
    </source>
</evidence>
<dbReference type="SMART" id="SM00382">
    <property type="entry name" value="AAA"/>
    <property type="match status" value="1"/>
</dbReference>
<keyword evidence="5" id="KW-0813">Transport</keyword>
<dbReference type="PANTHER" id="PTHR43790">
    <property type="entry name" value="CARBOHYDRATE TRANSPORT ATP-BINDING PROTEIN MG119-RELATED"/>
    <property type="match status" value="1"/>
</dbReference>
<keyword evidence="5" id="KW-0762">Sugar transport</keyword>
<feature type="domain" description="ABC transporter" evidence="4">
    <location>
        <begin position="13"/>
        <end position="244"/>
    </location>
</feature>
<evidence type="ECO:0000313" key="5">
    <source>
        <dbReference type="EMBL" id="MBP1850068.1"/>
    </source>
</evidence>
<evidence type="ECO:0000256" key="3">
    <source>
        <dbReference type="ARBA" id="ARBA00022840"/>
    </source>
</evidence>
<reference evidence="5 6" key="1">
    <citation type="submission" date="2021-03" db="EMBL/GenBank/DDBJ databases">
        <title>Genomic Encyclopedia of Type Strains, Phase IV (KMG-IV): sequencing the most valuable type-strain genomes for metagenomic binning, comparative biology and taxonomic classification.</title>
        <authorList>
            <person name="Goeker M."/>
        </authorList>
    </citation>
    <scope>NUCLEOTIDE SEQUENCE [LARGE SCALE GENOMIC DNA]</scope>
    <source>
        <strain evidence="5 6">DSM 21600</strain>
    </source>
</reference>
<dbReference type="Gene3D" id="3.40.50.300">
    <property type="entry name" value="P-loop containing nucleotide triphosphate hydrolases"/>
    <property type="match status" value="2"/>
</dbReference>
<dbReference type="GO" id="GO:0005524">
    <property type="term" value="F:ATP binding"/>
    <property type="evidence" value="ECO:0007669"/>
    <property type="project" value="UniProtKB-KW"/>
</dbReference>
<dbReference type="PROSITE" id="PS50893">
    <property type="entry name" value="ABC_TRANSPORTER_2"/>
    <property type="match status" value="2"/>
</dbReference>
<evidence type="ECO:0000313" key="6">
    <source>
        <dbReference type="Proteomes" id="UP000759443"/>
    </source>
</evidence>
<keyword evidence="6" id="KW-1185">Reference proteome</keyword>
<dbReference type="RefSeq" id="WP_209943648.1">
    <property type="nucleotide sequence ID" value="NZ_JAGGJU010000003.1"/>
</dbReference>
<dbReference type="InterPro" id="IPR003439">
    <property type="entry name" value="ABC_transporter-like_ATP-bd"/>
</dbReference>
<dbReference type="EMBL" id="JAGGJU010000003">
    <property type="protein sequence ID" value="MBP1850068.1"/>
    <property type="molecule type" value="Genomic_DNA"/>
</dbReference>
<dbReference type="CDD" id="cd03216">
    <property type="entry name" value="ABC_Carb_Monos_I"/>
    <property type="match status" value="1"/>
</dbReference>
<accession>A0ABS4DWK2</accession>
<evidence type="ECO:0000259" key="4">
    <source>
        <dbReference type="PROSITE" id="PS50893"/>
    </source>
</evidence>
<dbReference type="SUPFAM" id="SSF52540">
    <property type="entry name" value="P-loop containing nucleoside triphosphate hydrolases"/>
    <property type="match status" value="2"/>
</dbReference>
<comment type="caution">
    <text evidence="5">The sequence shown here is derived from an EMBL/GenBank/DDBJ whole genome shotgun (WGS) entry which is preliminary data.</text>
</comment>
<organism evidence="5 6">
    <name type="scientific">Rhizobium halophytocola</name>
    <dbReference type="NCBI Taxonomy" id="735519"/>
    <lineage>
        <taxon>Bacteria</taxon>
        <taxon>Pseudomonadati</taxon>
        <taxon>Pseudomonadota</taxon>
        <taxon>Alphaproteobacteria</taxon>
        <taxon>Hyphomicrobiales</taxon>
        <taxon>Rhizobiaceae</taxon>
        <taxon>Rhizobium/Agrobacterium group</taxon>
        <taxon>Rhizobium</taxon>
    </lineage>
</organism>
<evidence type="ECO:0000256" key="2">
    <source>
        <dbReference type="ARBA" id="ARBA00022741"/>
    </source>
</evidence>
<keyword evidence="3 5" id="KW-0067">ATP-binding</keyword>
<dbReference type="Pfam" id="PF00005">
    <property type="entry name" value="ABC_tran"/>
    <property type="match status" value="2"/>
</dbReference>
<dbReference type="InterPro" id="IPR017871">
    <property type="entry name" value="ABC_transporter-like_CS"/>
</dbReference>
<feature type="domain" description="ABC transporter" evidence="4">
    <location>
        <begin position="261"/>
        <end position="512"/>
    </location>
</feature>
<dbReference type="InterPro" id="IPR050107">
    <property type="entry name" value="ABC_carbohydrate_import_ATPase"/>
</dbReference>
<sequence>MSPSHQPNTAALLSVAGLTKRFGHFAACDAIDLAIAPGEIHALLGENGAGKSTLVKMLFGVLEPSEGAILWEGRPVTIATPAEARTLGIGMVFQHFSLFESLTVAENIALSLDDSVPLATIAEKAAELSKAYGLPLDPNAHVADLSVGERQRIEIVRALLQNPKLIILDEPTSVLTPQEADRLFETLETLRAEGRSVLYISHRLEEVQRLCDGATVLRHGKVTGACDPRQETAASLARMMVGSNVAAVDRDVGSARGDVALQLSRVSLSPRTPFAMPLREVDLAVRAGEILAIAGVAGNGQGELFDVVSGESPVADAEAVRILGKPVGRKGISARRLMGASFVPEERHGHGAVTELALTDNLLMSRWKSDRRAFLSGGLLDVIRSDAIRTATQRVCAAMDVRKSGEDPPAGALSGGNLQKFIIGRELDRQPSVLVVNQPTWGVDAGAASRIRQALVDLARAGSAVLVISQDLDEIFEIASEIAVISEGRLSRAYPAGELTRQSIGLLMGGLHDGTAGREPAHAH</sequence>
<gene>
    <name evidence="5" type="ORF">J2Z17_001489</name>
</gene>
<proteinExistence type="inferred from homology"/>
<keyword evidence="2" id="KW-0547">Nucleotide-binding</keyword>
<dbReference type="PANTHER" id="PTHR43790:SF4">
    <property type="entry name" value="GUANOSINE IMPORT ATP-BINDING PROTEIN NUPO"/>
    <property type="match status" value="1"/>
</dbReference>
<dbReference type="InterPro" id="IPR027417">
    <property type="entry name" value="P-loop_NTPase"/>
</dbReference>
<dbReference type="CDD" id="cd03215">
    <property type="entry name" value="ABC_Carb_Monos_II"/>
    <property type="match status" value="1"/>
</dbReference>
<dbReference type="Proteomes" id="UP000759443">
    <property type="component" value="Unassembled WGS sequence"/>
</dbReference>
<comment type="similarity">
    <text evidence="1">Belongs to the ABC transporter superfamily.</text>
</comment>
<protein>
    <submittedName>
        <fullName evidence="5">Simple sugar transport system ATP-binding protein</fullName>
    </submittedName>
</protein>
<dbReference type="PROSITE" id="PS00211">
    <property type="entry name" value="ABC_TRANSPORTER_1"/>
    <property type="match status" value="2"/>
</dbReference>